<dbReference type="GeneID" id="63726852"/>
<dbReference type="VEuPathDB" id="FungiDB:ASPVEDRAFT_369714"/>
<dbReference type="RefSeq" id="XP_040673333.1">
    <property type="nucleotide sequence ID" value="XM_040811341.1"/>
</dbReference>
<proteinExistence type="predicted"/>
<reference evidence="2" key="1">
    <citation type="journal article" date="2017" name="Genome Biol.">
        <title>Comparative genomics reveals high biological diversity and specific adaptations in the industrially and medically important fungal genus Aspergillus.</title>
        <authorList>
            <person name="de Vries R.P."/>
            <person name="Riley R."/>
            <person name="Wiebenga A."/>
            <person name="Aguilar-Osorio G."/>
            <person name="Amillis S."/>
            <person name="Uchima C.A."/>
            <person name="Anderluh G."/>
            <person name="Asadollahi M."/>
            <person name="Askin M."/>
            <person name="Barry K."/>
            <person name="Battaglia E."/>
            <person name="Bayram O."/>
            <person name="Benocci T."/>
            <person name="Braus-Stromeyer S.A."/>
            <person name="Caldana C."/>
            <person name="Canovas D."/>
            <person name="Cerqueira G.C."/>
            <person name="Chen F."/>
            <person name="Chen W."/>
            <person name="Choi C."/>
            <person name="Clum A."/>
            <person name="Dos Santos R.A."/>
            <person name="Damasio A.R."/>
            <person name="Diallinas G."/>
            <person name="Emri T."/>
            <person name="Fekete E."/>
            <person name="Flipphi M."/>
            <person name="Freyberg S."/>
            <person name="Gallo A."/>
            <person name="Gournas C."/>
            <person name="Habgood R."/>
            <person name="Hainaut M."/>
            <person name="Harispe M.L."/>
            <person name="Henrissat B."/>
            <person name="Hilden K.S."/>
            <person name="Hope R."/>
            <person name="Hossain A."/>
            <person name="Karabika E."/>
            <person name="Karaffa L."/>
            <person name="Karanyi Z."/>
            <person name="Krasevec N."/>
            <person name="Kuo A."/>
            <person name="Kusch H."/>
            <person name="LaButti K."/>
            <person name="Lagendijk E.L."/>
            <person name="Lapidus A."/>
            <person name="Levasseur A."/>
            <person name="Lindquist E."/>
            <person name="Lipzen A."/>
            <person name="Logrieco A.F."/>
            <person name="MacCabe A."/>
            <person name="Maekelae M.R."/>
            <person name="Malavazi I."/>
            <person name="Melin P."/>
            <person name="Meyer V."/>
            <person name="Mielnichuk N."/>
            <person name="Miskei M."/>
            <person name="Molnar A.P."/>
            <person name="Mule G."/>
            <person name="Ngan C.Y."/>
            <person name="Orejas M."/>
            <person name="Orosz E."/>
            <person name="Ouedraogo J.P."/>
            <person name="Overkamp K.M."/>
            <person name="Park H.-S."/>
            <person name="Perrone G."/>
            <person name="Piumi F."/>
            <person name="Punt P.J."/>
            <person name="Ram A.F."/>
            <person name="Ramon A."/>
            <person name="Rauscher S."/>
            <person name="Record E."/>
            <person name="Riano-Pachon D.M."/>
            <person name="Robert V."/>
            <person name="Roehrig J."/>
            <person name="Ruller R."/>
            <person name="Salamov A."/>
            <person name="Salih N.S."/>
            <person name="Samson R.A."/>
            <person name="Sandor E."/>
            <person name="Sanguinetti M."/>
            <person name="Schuetze T."/>
            <person name="Sepcic K."/>
            <person name="Shelest E."/>
            <person name="Sherlock G."/>
            <person name="Sophianopoulou V."/>
            <person name="Squina F.M."/>
            <person name="Sun H."/>
            <person name="Susca A."/>
            <person name="Todd R.B."/>
            <person name="Tsang A."/>
            <person name="Unkles S.E."/>
            <person name="van de Wiele N."/>
            <person name="van Rossen-Uffink D."/>
            <person name="Oliveira J.V."/>
            <person name="Vesth T.C."/>
            <person name="Visser J."/>
            <person name="Yu J.-H."/>
            <person name="Zhou M."/>
            <person name="Andersen M.R."/>
            <person name="Archer D.B."/>
            <person name="Baker S.E."/>
            <person name="Benoit I."/>
            <person name="Brakhage A.A."/>
            <person name="Braus G.H."/>
            <person name="Fischer R."/>
            <person name="Frisvad J.C."/>
            <person name="Goldman G.H."/>
            <person name="Houbraken J."/>
            <person name="Oakley B."/>
            <person name="Pocsi I."/>
            <person name="Scazzocchio C."/>
            <person name="Seiboth B."/>
            <person name="vanKuyk P.A."/>
            <person name="Wortman J."/>
            <person name="Dyer P.S."/>
            <person name="Grigoriev I.V."/>
        </authorList>
    </citation>
    <scope>NUCLEOTIDE SEQUENCE [LARGE SCALE GENOMIC DNA]</scope>
    <source>
        <strain evidence="2">CBS 583.65</strain>
    </source>
</reference>
<evidence type="ECO:0000313" key="1">
    <source>
        <dbReference type="EMBL" id="OJJ07571.1"/>
    </source>
</evidence>
<gene>
    <name evidence="1" type="ORF">ASPVEDRAFT_369714</name>
</gene>
<evidence type="ECO:0000313" key="2">
    <source>
        <dbReference type="Proteomes" id="UP000184073"/>
    </source>
</evidence>
<dbReference type="Proteomes" id="UP000184073">
    <property type="component" value="Unassembled WGS sequence"/>
</dbReference>
<sequence>MECLFEAIAALVCCCTANLELSRPRNSSPNAPTKNVSCVLIICFKNIADDMTETRCERQQYEDIMRFDETFVPASHHSRVEHIQHNHRKNIAAESNTYTNTSWLIRSYQFPGYSPRAEHRAPKA</sequence>
<keyword evidence="2" id="KW-1185">Reference proteome</keyword>
<accession>A0A1L9Q1D4</accession>
<protein>
    <submittedName>
        <fullName evidence="1">Uncharacterized protein</fullName>
    </submittedName>
</protein>
<dbReference type="AlphaFoldDB" id="A0A1L9Q1D4"/>
<dbReference type="EMBL" id="KV878137">
    <property type="protein sequence ID" value="OJJ07571.1"/>
    <property type="molecule type" value="Genomic_DNA"/>
</dbReference>
<organism evidence="1 2">
    <name type="scientific">Aspergillus versicolor CBS 583.65</name>
    <dbReference type="NCBI Taxonomy" id="1036611"/>
    <lineage>
        <taxon>Eukaryota</taxon>
        <taxon>Fungi</taxon>
        <taxon>Dikarya</taxon>
        <taxon>Ascomycota</taxon>
        <taxon>Pezizomycotina</taxon>
        <taxon>Eurotiomycetes</taxon>
        <taxon>Eurotiomycetidae</taxon>
        <taxon>Eurotiales</taxon>
        <taxon>Aspergillaceae</taxon>
        <taxon>Aspergillus</taxon>
        <taxon>Aspergillus subgen. Nidulantes</taxon>
    </lineage>
</organism>
<name>A0A1L9Q1D4_ASPVE</name>